<dbReference type="CDD" id="cd00303">
    <property type="entry name" value="retropepsin_like"/>
    <property type="match status" value="1"/>
</dbReference>
<organism evidence="3 4">
    <name type="scientific">Corynebacterium urealyticum</name>
    <dbReference type="NCBI Taxonomy" id="43771"/>
    <lineage>
        <taxon>Bacteria</taxon>
        <taxon>Bacillati</taxon>
        <taxon>Actinomycetota</taxon>
        <taxon>Actinomycetes</taxon>
        <taxon>Mycobacteriales</taxon>
        <taxon>Corynebacteriaceae</taxon>
        <taxon>Corynebacterium</taxon>
    </lineage>
</organism>
<dbReference type="InterPro" id="IPR001969">
    <property type="entry name" value="Aspartic_peptidase_AS"/>
</dbReference>
<dbReference type="SUPFAM" id="SSF57756">
    <property type="entry name" value="Retrovirus zinc finger-like domains"/>
    <property type="match status" value="1"/>
</dbReference>
<dbReference type="EMBL" id="QFNY01000474">
    <property type="protein sequence ID" value="PZO97054.1"/>
    <property type="molecule type" value="Genomic_DNA"/>
</dbReference>
<reference evidence="3 4" key="1">
    <citation type="submission" date="2017-11" db="EMBL/GenBank/DDBJ databases">
        <title>Infants hospitalized years apart are colonized by the same room-sourced microbial strains.</title>
        <authorList>
            <person name="Brooks B."/>
            <person name="Olm M.R."/>
            <person name="Firek B.A."/>
            <person name="Baker R."/>
            <person name="Thomas B.C."/>
            <person name="Morowitz M.J."/>
            <person name="Banfield J.F."/>
        </authorList>
    </citation>
    <scope>NUCLEOTIDE SEQUENCE [LARGE SCALE GENOMIC DNA]</scope>
    <source>
        <strain evidence="3">S2_012_000_R3_87</strain>
    </source>
</reference>
<dbReference type="Gene3D" id="4.10.60.10">
    <property type="entry name" value="Zinc finger, CCHC-type"/>
    <property type="match status" value="1"/>
</dbReference>
<evidence type="ECO:0000256" key="1">
    <source>
        <dbReference type="SAM" id="MobiDB-lite"/>
    </source>
</evidence>
<feature type="region of interest" description="Disordered" evidence="1">
    <location>
        <begin position="64"/>
        <end position="107"/>
    </location>
</feature>
<dbReference type="InterPro" id="IPR001878">
    <property type="entry name" value="Znf_CCHC"/>
</dbReference>
<dbReference type="PANTHER" id="PTHR15503:SF42">
    <property type="entry name" value="ZINC FINGER, CCHC-TYPE, RETROTRANSPOSON GAG DOMAIN, ASPARTIC PEPTIDASE DOMAIN PROTEIN-RELATED"/>
    <property type="match status" value="1"/>
</dbReference>
<accession>A0A2W5AQZ6</accession>
<dbReference type="GO" id="GO:0003676">
    <property type="term" value="F:nucleic acid binding"/>
    <property type="evidence" value="ECO:0007669"/>
    <property type="project" value="InterPro"/>
</dbReference>
<gene>
    <name evidence="3" type="ORF">DI609_14090</name>
</gene>
<dbReference type="PROSITE" id="PS50158">
    <property type="entry name" value="ZF_CCHC"/>
    <property type="match status" value="1"/>
</dbReference>
<feature type="domain" description="CCHC-type" evidence="2">
    <location>
        <begin position="112"/>
        <end position="127"/>
    </location>
</feature>
<evidence type="ECO:0000259" key="2">
    <source>
        <dbReference type="PROSITE" id="PS50158"/>
    </source>
</evidence>
<dbReference type="AlphaFoldDB" id="A0A2W5AQZ6"/>
<comment type="caution">
    <text evidence="3">The sequence shown here is derived from an EMBL/GenBank/DDBJ whole genome shotgun (WGS) entry which is preliminary data.</text>
</comment>
<dbReference type="SMART" id="SM00343">
    <property type="entry name" value="ZnF_C2HC"/>
    <property type="match status" value="2"/>
</dbReference>
<dbReference type="InterPro" id="IPR021109">
    <property type="entry name" value="Peptidase_aspartic_dom_sf"/>
</dbReference>
<dbReference type="GO" id="GO:0008270">
    <property type="term" value="F:zinc ion binding"/>
    <property type="evidence" value="ECO:0007669"/>
    <property type="project" value="InterPro"/>
</dbReference>
<dbReference type="Proteomes" id="UP000249451">
    <property type="component" value="Unassembled WGS sequence"/>
</dbReference>
<dbReference type="GO" id="GO:0006508">
    <property type="term" value="P:proteolysis"/>
    <property type="evidence" value="ECO:0007669"/>
    <property type="project" value="InterPro"/>
</dbReference>
<dbReference type="Gene3D" id="2.40.70.10">
    <property type="entry name" value="Acid Proteases"/>
    <property type="match status" value="1"/>
</dbReference>
<protein>
    <recommendedName>
        <fullName evidence="2">CCHC-type domain-containing protein</fullName>
    </recommendedName>
</protein>
<dbReference type="PROSITE" id="PS00141">
    <property type="entry name" value="ASP_PROTEASE"/>
    <property type="match status" value="1"/>
</dbReference>
<dbReference type="PANTHER" id="PTHR15503">
    <property type="entry name" value="LDOC1 RELATED"/>
    <property type="match status" value="1"/>
</dbReference>
<dbReference type="Pfam" id="PF08284">
    <property type="entry name" value="RVP_2"/>
    <property type="match status" value="1"/>
</dbReference>
<feature type="non-terminal residue" evidence="3">
    <location>
        <position position="293"/>
    </location>
</feature>
<dbReference type="InterPro" id="IPR036875">
    <property type="entry name" value="Znf_CCHC_sf"/>
</dbReference>
<proteinExistence type="predicted"/>
<sequence>MTDYVAAFESLSKYGVEYINTPLKKNQRFVYGLNKSLKKPLLLKLEVAFDQLVDIALRLEEADRESDVEVEGAKPNFNNKKRPNKFKGPYPNKKGKQATPAAKSPSPSGASCFNCGSGDHYANKCSKPKSCRYCKSPDHYIHQCLKRKGKKEGKLNVAQAPGNTSRGQGISHSILDGIILFHDQPIRVLFDTGASHSFISKELVDTFSLSVTALMTSLKIANPVGGSATLSLLCKDVEIILCDFSFLADLHVMRYLGFGIILGMDWLNRYEAHILCPERTIHLRHPQSVNQVS</sequence>
<dbReference type="GO" id="GO:0004190">
    <property type="term" value="F:aspartic-type endopeptidase activity"/>
    <property type="evidence" value="ECO:0007669"/>
    <property type="project" value="InterPro"/>
</dbReference>
<feature type="compositionally biased region" description="Low complexity" evidence="1">
    <location>
        <begin position="98"/>
        <end position="107"/>
    </location>
</feature>
<evidence type="ECO:0000313" key="3">
    <source>
        <dbReference type="EMBL" id="PZO97054.1"/>
    </source>
</evidence>
<evidence type="ECO:0000313" key="4">
    <source>
        <dbReference type="Proteomes" id="UP000249451"/>
    </source>
</evidence>
<name>A0A2W5AQZ6_9CORY</name>
<dbReference type="SUPFAM" id="SSF50630">
    <property type="entry name" value="Acid proteases"/>
    <property type="match status" value="1"/>
</dbReference>
<dbReference type="InterPro" id="IPR032567">
    <property type="entry name" value="RTL1-rel"/>
</dbReference>